<dbReference type="SMART" id="SM00261">
    <property type="entry name" value="FU"/>
    <property type="match status" value="6"/>
</dbReference>
<dbReference type="CDD" id="cd00064">
    <property type="entry name" value="FU"/>
    <property type="match status" value="2"/>
</dbReference>
<feature type="domain" description="EGF-like" evidence="4">
    <location>
        <begin position="466"/>
        <end position="497"/>
    </location>
</feature>
<dbReference type="GO" id="GO:0030246">
    <property type="term" value="F:carbohydrate binding"/>
    <property type="evidence" value="ECO:0007669"/>
    <property type="project" value="InterPro"/>
</dbReference>
<keyword evidence="6" id="KW-1185">Reference proteome</keyword>
<feature type="region of interest" description="Disordered" evidence="1">
    <location>
        <begin position="753"/>
        <end position="788"/>
    </location>
</feature>
<reference evidence="6" key="1">
    <citation type="journal article" date="2006" name="PLoS Biol.">
        <title>Macronuclear genome sequence of the ciliate Tetrahymena thermophila, a model eukaryote.</title>
        <authorList>
            <person name="Eisen J.A."/>
            <person name="Coyne R.S."/>
            <person name="Wu M."/>
            <person name="Wu D."/>
            <person name="Thiagarajan M."/>
            <person name="Wortman J.R."/>
            <person name="Badger J.H."/>
            <person name="Ren Q."/>
            <person name="Amedeo P."/>
            <person name="Jones K.M."/>
            <person name="Tallon L.J."/>
            <person name="Delcher A.L."/>
            <person name="Salzberg S.L."/>
            <person name="Silva J.C."/>
            <person name="Haas B.J."/>
            <person name="Majoros W.H."/>
            <person name="Farzad M."/>
            <person name="Carlton J.M."/>
            <person name="Smith R.K. Jr."/>
            <person name="Garg J."/>
            <person name="Pearlman R.E."/>
            <person name="Karrer K.M."/>
            <person name="Sun L."/>
            <person name="Manning G."/>
            <person name="Elde N.C."/>
            <person name="Turkewitz A.P."/>
            <person name="Asai D.J."/>
            <person name="Wilkes D.E."/>
            <person name="Wang Y."/>
            <person name="Cai H."/>
            <person name="Collins K."/>
            <person name="Stewart B.A."/>
            <person name="Lee S.R."/>
            <person name="Wilamowska K."/>
            <person name="Weinberg Z."/>
            <person name="Ruzzo W.L."/>
            <person name="Wloga D."/>
            <person name="Gaertig J."/>
            <person name="Frankel J."/>
            <person name="Tsao C.-C."/>
            <person name="Gorovsky M.A."/>
            <person name="Keeling P.J."/>
            <person name="Waller R.F."/>
            <person name="Patron N.J."/>
            <person name="Cherry J.M."/>
            <person name="Stover N.A."/>
            <person name="Krieger C.J."/>
            <person name="del Toro C."/>
            <person name="Ryder H.F."/>
            <person name="Williamson S.C."/>
            <person name="Barbeau R.A."/>
            <person name="Hamilton E.P."/>
            <person name="Orias E."/>
        </authorList>
    </citation>
    <scope>NUCLEOTIDE SEQUENCE [LARGE SCALE GENOMIC DNA]</scope>
    <source>
        <strain evidence="6">SB210</strain>
    </source>
</reference>
<evidence type="ECO:0000256" key="3">
    <source>
        <dbReference type="SAM" id="SignalP"/>
    </source>
</evidence>
<feature type="transmembrane region" description="Helical" evidence="2">
    <location>
        <begin position="654"/>
        <end position="679"/>
    </location>
</feature>
<evidence type="ECO:0000313" key="6">
    <source>
        <dbReference type="Proteomes" id="UP000009168"/>
    </source>
</evidence>
<dbReference type="InterPro" id="IPR006212">
    <property type="entry name" value="Furin_repeat"/>
</dbReference>
<gene>
    <name evidence="5" type="ORF">TTHERM_00681900</name>
</gene>
<feature type="domain" description="EGF-like" evidence="4">
    <location>
        <begin position="608"/>
        <end position="642"/>
    </location>
</feature>
<protein>
    <submittedName>
        <fullName evidence="5">H-type lectin domain protein</fullName>
    </submittedName>
</protein>
<feature type="domain" description="EGF-like" evidence="4">
    <location>
        <begin position="428"/>
        <end position="465"/>
    </location>
</feature>
<dbReference type="InterPro" id="IPR009030">
    <property type="entry name" value="Growth_fac_rcpt_cys_sf"/>
</dbReference>
<feature type="signal peptide" evidence="3">
    <location>
        <begin position="1"/>
        <end position="24"/>
    </location>
</feature>
<dbReference type="SUPFAM" id="SSF141086">
    <property type="entry name" value="Agglutinin HPA-like"/>
    <property type="match status" value="1"/>
</dbReference>
<organism evidence="5 6">
    <name type="scientific">Tetrahymena thermophila (strain SB210)</name>
    <dbReference type="NCBI Taxonomy" id="312017"/>
    <lineage>
        <taxon>Eukaryota</taxon>
        <taxon>Sar</taxon>
        <taxon>Alveolata</taxon>
        <taxon>Ciliophora</taxon>
        <taxon>Intramacronucleata</taxon>
        <taxon>Oligohymenophorea</taxon>
        <taxon>Hymenostomatida</taxon>
        <taxon>Tetrahymenina</taxon>
        <taxon>Tetrahymenidae</taxon>
        <taxon>Tetrahymena</taxon>
    </lineage>
</organism>
<dbReference type="GO" id="GO:0007155">
    <property type="term" value="P:cell adhesion"/>
    <property type="evidence" value="ECO:0007669"/>
    <property type="project" value="InterPro"/>
</dbReference>
<feature type="domain" description="EGF-like" evidence="4">
    <location>
        <begin position="566"/>
        <end position="595"/>
    </location>
</feature>
<dbReference type="Gene3D" id="2.10.220.10">
    <property type="entry name" value="Hormone Receptor, Insulin-like Growth Factor Receptor 1, Chain A, domain 2"/>
    <property type="match status" value="4"/>
</dbReference>
<sequence>MNNTISIFNILLAFLIMIDFFVDADPFTYQNDPRVIQIQVVNLLQGPSINACSTVASPQTFQVPINFSPGFAVIPQVILGLVQIKGTNQNLLGFSVAATQITTSGFQIVVNCQQNLASNQLVTLNVQYLATILSNVEILTKQYPSTALSSLITGSNYRYINDQISFTMTKKQIPVVYPFLTGFIMQSGADKRFIIKAEISKIGLTQFTHTLSTNLLCSLSFAQVQFLTFWGIETSNNLLAAQPNSDDRPNPLLNNFWNFYTDQLNTNQTAINIFYGISQLDLANFNPTTPLTGPDVPVEVSVQQPTFQGNEYLFKIGSTSGTRNYETFVPWIIFLLKRCPANEYLQQNYLCSTLCPFSTFQQIINYQGVCSNCDISCSQCNGPNSNQCTQCPYPSRVLSNGMCLCAQGYYQGGTPSQLCSQCSYKCETCLNSADNCQSCTANRVLATNCGCPSGYWDQGVFEICPSCFRTCAQCINGDQNQCTACKVGYQLINGACICPDGFYDDMTKNQCSQCHYSCSTCNGGTDQDCISCNSKLNRQLVQGKQCLCSVGYNEQNKICVQNTKLTCVAYCDTCLNSTTCSICQSGRLLVSNACICPKGYYSNLQTSLCAQCDSTCKTCTGPSQYECTFCNNDRTLQNGMCKTKSSTNDSSINIPLLVVVVLLVVCVIIFIPFLMRWTYYLSQKIWLRKQAMSEFLDMKAKEREERLKRGEGDIIIHDPIIITDPSEDILNGNLDQSIIKESVLLRDHQLHSKLKQPQPDKNGYLNSQNPLSPTNPHLQVLSPKKQQL</sequence>
<dbReference type="GeneID" id="7824732"/>
<dbReference type="Pfam" id="PF09458">
    <property type="entry name" value="H_lectin"/>
    <property type="match status" value="1"/>
</dbReference>
<dbReference type="InterPro" id="IPR000742">
    <property type="entry name" value="EGF"/>
</dbReference>
<dbReference type="SUPFAM" id="SSF57184">
    <property type="entry name" value="Growth factor receptor domain"/>
    <property type="match status" value="2"/>
</dbReference>
<dbReference type="EMBL" id="GG662247">
    <property type="protein sequence ID" value="EAS07083.2"/>
    <property type="molecule type" value="Genomic_DNA"/>
</dbReference>
<dbReference type="InterPro" id="IPR037221">
    <property type="entry name" value="H-type_lectin_dom_sf"/>
</dbReference>
<dbReference type="AlphaFoldDB" id="I7M4I0"/>
<dbReference type="InParanoid" id="I7M4I0"/>
<name>I7M4I0_TETTS</name>
<keyword evidence="2" id="KW-1133">Transmembrane helix</keyword>
<keyword evidence="2" id="KW-0812">Transmembrane</keyword>
<evidence type="ECO:0000313" key="5">
    <source>
        <dbReference type="EMBL" id="EAS07083.2"/>
    </source>
</evidence>
<keyword evidence="3" id="KW-0732">Signal</keyword>
<evidence type="ECO:0000256" key="1">
    <source>
        <dbReference type="SAM" id="MobiDB-lite"/>
    </source>
</evidence>
<accession>I7M4I0</accession>
<evidence type="ECO:0000256" key="2">
    <source>
        <dbReference type="SAM" id="Phobius"/>
    </source>
</evidence>
<dbReference type="Gene3D" id="2.60.40.2080">
    <property type="match status" value="1"/>
</dbReference>
<dbReference type="PANTHER" id="PTHR15332">
    <property type="entry name" value="PROPROTEIN CONVERTASE SUBTILISIN_KEXIN TYPE 5-LIKE"/>
    <property type="match status" value="1"/>
</dbReference>
<proteinExistence type="predicted"/>
<evidence type="ECO:0000259" key="4">
    <source>
        <dbReference type="SMART" id="SM00181"/>
    </source>
</evidence>
<dbReference type="SMART" id="SM00181">
    <property type="entry name" value="EGF"/>
    <property type="match status" value="4"/>
</dbReference>
<dbReference type="eggNOG" id="KOG3525">
    <property type="taxonomic scope" value="Eukaryota"/>
</dbReference>
<feature type="chain" id="PRO_5003712377" evidence="3">
    <location>
        <begin position="25"/>
        <end position="788"/>
    </location>
</feature>
<keyword evidence="2" id="KW-0472">Membrane</keyword>
<dbReference type="OrthoDB" id="409374at2759"/>
<dbReference type="KEGG" id="tet:TTHERM_00681900"/>
<dbReference type="RefSeq" id="XP_001027325.2">
    <property type="nucleotide sequence ID" value="XM_001027325.2"/>
</dbReference>
<feature type="compositionally biased region" description="Polar residues" evidence="1">
    <location>
        <begin position="764"/>
        <end position="777"/>
    </location>
</feature>
<dbReference type="PANTHER" id="PTHR15332:SF175">
    <property type="entry name" value="PROPROTEIN CONVERTASE SUBTILISIN_KEXIN TYPE 5-LIKE"/>
    <property type="match status" value="1"/>
</dbReference>
<dbReference type="Proteomes" id="UP000009168">
    <property type="component" value="Unassembled WGS sequence"/>
</dbReference>
<dbReference type="InterPro" id="IPR019019">
    <property type="entry name" value="H-type_lectin_domain"/>
</dbReference>